<feature type="region of interest" description="Disordered" evidence="1">
    <location>
        <begin position="43"/>
        <end position="65"/>
    </location>
</feature>
<name>A0AAD9VBA6_ACRCE</name>
<proteinExistence type="predicted"/>
<sequence length="97" mass="10735">MKGDKFKVIGVVGLSSEEKLCSYYLNHNILDLVSSKQKEMQSKRKGGIVKTPIEQGSSKDSEDAKASTMGELRVLIRAIIDHLLSQLVMGIVKMNIQ</sequence>
<accession>A0AAD9VBA6</accession>
<keyword evidence="3" id="KW-1185">Reference proteome</keyword>
<dbReference type="Proteomes" id="UP001249851">
    <property type="component" value="Unassembled WGS sequence"/>
</dbReference>
<reference evidence="2" key="1">
    <citation type="journal article" date="2023" name="G3 (Bethesda)">
        <title>Whole genome assembly and annotation of the endangered Caribbean coral Acropora cervicornis.</title>
        <authorList>
            <person name="Selwyn J.D."/>
            <person name="Vollmer S.V."/>
        </authorList>
    </citation>
    <scope>NUCLEOTIDE SEQUENCE</scope>
    <source>
        <strain evidence="2">K2</strain>
    </source>
</reference>
<evidence type="ECO:0000313" key="3">
    <source>
        <dbReference type="Proteomes" id="UP001249851"/>
    </source>
</evidence>
<comment type="caution">
    <text evidence="2">The sequence shown here is derived from an EMBL/GenBank/DDBJ whole genome shotgun (WGS) entry which is preliminary data.</text>
</comment>
<evidence type="ECO:0000313" key="2">
    <source>
        <dbReference type="EMBL" id="KAK2568111.1"/>
    </source>
</evidence>
<dbReference type="AlphaFoldDB" id="A0AAD9VBA6"/>
<dbReference type="EMBL" id="JARQWQ010000013">
    <property type="protein sequence ID" value="KAK2568111.1"/>
    <property type="molecule type" value="Genomic_DNA"/>
</dbReference>
<protein>
    <submittedName>
        <fullName evidence="2">Uncharacterized protein</fullName>
    </submittedName>
</protein>
<gene>
    <name evidence="2" type="ORF">P5673_008047</name>
</gene>
<reference evidence="2" key="2">
    <citation type="journal article" date="2023" name="Science">
        <title>Genomic signatures of disease resistance in endangered staghorn corals.</title>
        <authorList>
            <person name="Vollmer S.V."/>
            <person name="Selwyn J.D."/>
            <person name="Despard B.A."/>
            <person name="Roesel C.L."/>
        </authorList>
    </citation>
    <scope>NUCLEOTIDE SEQUENCE</scope>
    <source>
        <strain evidence="2">K2</strain>
    </source>
</reference>
<organism evidence="2 3">
    <name type="scientific">Acropora cervicornis</name>
    <name type="common">Staghorn coral</name>
    <dbReference type="NCBI Taxonomy" id="6130"/>
    <lineage>
        <taxon>Eukaryota</taxon>
        <taxon>Metazoa</taxon>
        <taxon>Cnidaria</taxon>
        <taxon>Anthozoa</taxon>
        <taxon>Hexacorallia</taxon>
        <taxon>Scleractinia</taxon>
        <taxon>Astrocoeniina</taxon>
        <taxon>Acroporidae</taxon>
        <taxon>Acropora</taxon>
    </lineage>
</organism>
<evidence type="ECO:0000256" key="1">
    <source>
        <dbReference type="SAM" id="MobiDB-lite"/>
    </source>
</evidence>